<keyword evidence="7" id="KW-0143">Chaperone</keyword>
<evidence type="ECO:0000256" key="3">
    <source>
        <dbReference type="ARBA" id="ARBA00022519"/>
    </source>
</evidence>
<gene>
    <name evidence="13" type="ORF">A2042_09965</name>
</gene>
<feature type="domain" description="PpiC" evidence="12">
    <location>
        <begin position="157"/>
        <end position="272"/>
    </location>
</feature>
<dbReference type="InterPro" id="IPR046357">
    <property type="entry name" value="PPIase_dom_sf"/>
</dbReference>
<evidence type="ECO:0000256" key="4">
    <source>
        <dbReference type="ARBA" id="ARBA00022692"/>
    </source>
</evidence>
<feature type="transmembrane region" description="Helical" evidence="11">
    <location>
        <begin position="7"/>
        <end position="27"/>
    </location>
</feature>
<dbReference type="SUPFAM" id="SSF54534">
    <property type="entry name" value="FKBP-like"/>
    <property type="match status" value="1"/>
</dbReference>
<dbReference type="Gene3D" id="1.10.8.1040">
    <property type="match status" value="1"/>
</dbReference>
<evidence type="ECO:0000313" key="13">
    <source>
        <dbReference type="EMBL" id="OGL40186.1"/>
    </source>
</evidence>
<dbReference type="GO" id="GO:0005886">
    <property type="term" value="C:plasma membrane"/>
    <property type="evidence" value="ECO:0007669"/>
    <property type="project" value="UniProtKB-SubCell"/>
</dbReference>
<organism evidence="13 14">
    <name type="scientific">Candidatus Schekmanbacteria bacterium GWA2_38_11</name>
    <dbReference type="NCBI Taxonomy" id="1817876"/>
    <lineage>
        <taxon>Bacteria</taxon>
        <taxon>Candidatus Schekmaniibacteriota</taxon>
    </lineage>
</organism>
<keyword evidence="5 11" id="KW-1133">Transmembrane helix</keyword>
<evidence type="ECO:0000256" key="1">
    <source>
        <dbReference type="ARBA" id="ARBA00004382"/>
    </source>
</evidence>
<evidence type="ECO:0000256" key="7">
    <source>
        <dbReference type="ARBA" id="ARBA00023186"/>
    </source>
</evidence>
<dbReference type="PANTHER" id="PTHR47529">
    <property type="entry name" value="PEPTIDYL-PROLYL CIS-TRANS ISOMERASE D"/>
    <property type="match status" value="1"/>
</dbReference>
<evidence type="ECO:0000259" key="12">
    <source>
        <dbReference type="Pfam" id="PF13145"/>
    </source>
</evidence>
<dbReference type="AlphaFoldDB" id="A0A1F7RF50"/>
<keyword evidence="2" id="KW-1003">Cell membrane</keyword>
<evidence type="ECO:0000256" key="6">
    <source>
        <dbReference type="ARBA" id="ARBA00023136"/>
    </source>
</evidence>
<reference evidence="13 14" key="1">
    <citation type="journal article" date="2016" name="Nat. Commun.">
        <title>Thousands of microbial genomes shed light on interconnected biogeochemical processes in an aquifer system.</title>
        <authorList>
            <person name="Anantharaman K."/>
            <person name="Brown C.T."/>
            <person name="Hug L.A."/>
            <person name="Sharon I."/>
            <person name="Castelle C.J."/>
            <person name="Probst A.J."/>
            <person name="Thomas B.C."/>
            <person name="Singh A."/>
            <person name="Wilkins M.J."/>
            <person name="Karaoz U."/>
            <person name="Brodie E.L."/>
            <person name="Williams K.H."/>
            <person name="Hubbard S.S."/>
            <person name="Banfield J.F."/>
        </authorList>
    </citation>
    <scope>NUCLEOTIDE SEQUENCE [LARGE SCALE GENOMIC DNA]</scope>
</reference>
<dbReference type="SUPFAM" id="SSF109998">
    <property type="entry name" value="Triger factor/SurA peptide-binding domain-like"/>
    <property type="match status" value="2"/>
</dbReference>
<keyword evidence="6 11" id="KW-0472">Membrane</keyword>
<dbReference type="PANTHER" id="PTHR47529:SF1">
    <property type="entry name" value="PERIPLASMIC CHAPERONE PPID"/>
    <property type="match status" value="1"/>
</dbReference>
<dbReference type="Gene3D" id="1.10.4030.10">
    <property type="entry name" value="Porin chaperone SurA, peptide-binding domain"/>
    <property type="match status" value="1"/>
</dbReference>
<dbReference type="InterPro" id="IPR052029">
    <property type="entry name" value="PpiD_chaperone"/>
</dbReference>
<dbReference type="GO" id="GO:0003755">
    <property type="term" value="F:peptidyl-prolyl cis-trans isomerase activity"/>
    <property type="evidence" value="ECO:0007669"/>
    <property type="project" value="InterPro"/>
</dbReference>
<proteinExistence type="inferred from homology"/>
<name>A0A1F7RF50_9BACT</name>
<feature type="domain" description="PpiC" evidence="12">
    <location>
        <begin position="421"/>
        <end position="545"/>
    </location>
</feature>
<keyword evidence="4 11" id="KW-0812">Transmembrane</keyword>
<evidence type="ECO:0000256" key="10">
    <source>
        <dbReference type="ARBA" id="ARBA00042775"/>
    </source>
</evidence>
<comment type="caution">
    <text evidence="13">The sequence shown here is derived from an EMBL/GenBank/DDBJ whole genome shotgun (WGS) entry which is preliminary data.</text>
</comment>
<comment type="similarity">
    <text evidence="8">Belongs to the PpiD chaperone family.</text>
</comment>
<protein>
    <recommendedName>
        <fullName evidence="9">Periplasmic chaperone PpiD</fullName>
    </recommendedName>
    <alternativeName>
        <fullName evidence="10">Periplasmic folding chaperone</fullName>
    </alternativeName>
</protein>
<evidence type="ECO:0000256" key="5">
    <source>
        <dbReference type="ARBA" id="ARBA00022989"/>
    </source>
</evidence>
<comment type="subcellular location">
    <subcellularLocation>
        <location evidence="1">Cell inner membrane</location>
        <topology evidence="1">Single-pass type II membrane protein</topology>
        <orientation evidence="1">Periplasmic side</orientation>
    </subcellularLocation>
</comment>
<dbReference type="Gene3D" id="3.10.50.40">
    <property type="match status" value="2"/>
</dbReference>
<dbReference type="InterPro" id="IPR000297">
    <property type="entry name" value="PPIase_PpiC"/>
</dbReference>
<dbReference type="EMBL" id="MGDB01000106">
    <property type="protein sequence ID" value="OGL40186.1"/>
    <property type="molecule type" value="Genomic_DNA"/>
</dbReference>
<evidence type="ECO:0000256" key="11">
    <source>
        <dbReference type="SAM" id="Phobius"/>
    </source>
</evidence>
<evidence type="ECO:0000256" key="2">
    <source>
        <dbReference type="ARBA" id="ARBA00022475"/>
    </source>
</evidence>
<evidence type="ECO:0000313" key="14">
    <source>
        <dbReference type="Proteomes" id="UP000178526"/>
    </source>
</evidence>
<evidence type="ECO:0000256" key="8">
    <source>
        <dbReference type="ARBA" id="ARBA00038408"/>
    </source>
</evidence>
<keyword evidence="3" id="KW-0997">Cell inner membrane</keyword>
<evidence type="ECO:0000256" key="9">
    <source>
        <dbReference type="ARBA" id="ARBA00040743"/>
    </source>
</evidence>
<dbReference type="Pfam" id="PF13145">
    <property type="entry name" value="Rotamase_2"/>
    <property type="match status" value="2"/>
</dbReference>
<dbReference type="InterPro" id="IPR027304">
    <property type="entry name" value="Trigger_fact/SurA_dom_sf"/>
</dbReference>
<dbReference type="Proteomes" id="UP000178526">
    <property type="component" value="Unassembled WGS sequence"/>
</dbReference>
<accession>A0A1F7RF50</accession>
<sequence length="583" mass="66520">MKTTKQFFLAYGIISLIFLFVAMPGYASDEKVAKSDEKVKENGWDNGEEQIALNVPISSPSFSIFPIAIVNDEPITIEDLKKAVGRLHGGVEKKETSSRKDYSEIIKRLINTKLIVQEAKNMGFDELEEVKNMVDKYAKSTLLSLLQGQYVKDLKADEAEVDKLYKQMVKEWKIKSVLFDKEDDAKKFEEEIKAGGNFDERIESLITEGKVKGKKEGVYLKDKDLLPQIIKTLSDMNAGSISPVISVDSGYIVFRLDDVRYPDNPDVKDEARDKVLEIERFKALSNYNRELSNKYIKLNKKIIDTINFESKQPGFQNLLKDKRVVAEVKGGKPVTVEEWAEAIKKEFFHGVDEAIKNKKINQKKIDILQKILGKKIFRLEALKKGIDKTEEYKSMINEYEISVLFGLFMRKVIAPNVKLKDEELKAYYDEHISEFSFPQMMKIDTIVFKKIQDAESSLDKLKKGAEFSFIKENADGQVDGSTEGLLGFGNAPVVTSELSEDVQRAVAGAGSGDLRMYVSPEKYYYILYIKDMIPSKPQPFEDAKDLIYDKVLKNKLGKAVDDWTDKLRKDSTIRIYAIDYNNK</sequence>